<evidence type="ECO:0000256" key="3">
    <source>
        <dbReference type="ARBA" id="ARBA00023163"/>
    </source>
</evidence>
<protein>
    <submittedName>
        <fullName evidence="5">LuxR family transcriptional regulator</fullName>
    </submittedName>
</protein>
<dbReference type="PROSITE" id="PS00622">
    <property type="entry name" value="HTH_LUXR_1"/>
    <property type="match status" value="1"/>
</dbReference>
<dbReference type="PANTHER" id="PTHR44688">
    <property type="entry name" value="DNA-BINDING TRANSCRIPTIONAL ACTIVATOR DEVR_DOSR"/>
    <property type="match status" value="1"/>
</dbReference>
<keyword evidence="3" id="KW-0804">Transcription</keyword>
<dbReference type="Gene3D" id="3.40.50.300">
    <property type="entry name" value="P-loop containing nucleotide triphosphate hydrolases"/>
    <property type="match status" value="1"/>
</dbReference>
<dbReference type="InterPro" id="IPR016032">
    <property type="entry name" value="Sig_transdc_resp-reg_C-effctor"/>
</dbReference>
<dbReference type="PRINTS" id="PR00038">
    <property type="entry name" value="HTHLUXR"/>
</dbReference>
<dbReference type="Pfam" id="PF00196">
    <property type="entry name" value="GerE"/>
    <property type="match status" value="1"/>
</dbReference>
<dbReference type="Pfam" id="PF25873">
    <property type="entry name" value="WHD_MalT"/>
    <property type="match status" value="1"/>
</dbReference>
<dbReference type="Proteomes" id="UP000635565">
    <property type="component" value="Unassembled WGS sequence"/>
</dbReference>
<dbReference type="RefSeq" id="WP_201362434.1">
    <property type="nucleotide sequence ID" value="NZ_BNJJ01000007.1"/>
</dbReference>
<dbReference type="Pfam" id="PF17874">
    <property type="entry name" value="TPR_MalT"/>
    <property type="match status" value="1"/>
</dbReference>
<comment type="caution">
    <text evidence="5">The sequence shown here is derived from an EMBL/GenBank/DDBJ whole genome shotgun (WGS) entry which is preliminary data.</text>
</comment>
<dbReference type="EMBL" id="BNJJ01000007">
    <property type="protein sequence ID" value="GHO84804.1"/>
    <property type="molecule type" value="Genomic_DNA"/>
</dbReference>
<dbReference type="InterPro" id="IPR036388">
    <property type="entry name" value="WH-like_DNA-bd_sf"/>
</dbReference>
<keyword evidence="2" id="KW-0238">DNA-binding</keyword>
<keyword evidence="1" id="KW-0805">Transcription regulation</keyword>
<dbReference type="Gene3D" id="1.25.40.10">
    <property type="entry name" value="Tetratricopeptide repeat domain"/>
    <property type="match status" value="1"/>
</dbReference>
<dbReference type="InterPro" id="IPR027417">
    <property type="entry name" value="P-loop_NTPase"/>
</dbReference>
<dbReference type="CDD" id="cd06170">
    <property type="entry name" value="LuxR_C_like"/>
    <property type="match status" value="1"/>
</dbReference>
<evidence type="ECO:0000256" key="2">
    <source>
        <dbReference type="ARBA" id="ARBA00023125"/>
    </source>
</evidence>
<dbReference type="InterPro" id="IPR011990">
    <property type="entry name" value="TPR-like_helical_dom_sf"/>
</dbReference>
<sequence length="994" mass="111718">MAGKTPRVESEFLIVPTDNRAPVRIGSRQWYSWLSAEENTSFFFTHEAGSFTARKEQKKRGGLYWIAYRSREGKLSKTYLGRSENLTAERLRDVASRLTQQKAGMDKHAFHTSLLKTARLAPPSLSQRGSKLLERVDLLDRLDESLRVKLTLVTAPAGFGKTVLLSMWYERCQRQRGKAQSIGWVSLDERDNDPVRYWSVLWRALRKNNGSDNAAAPISSTPHMSIENLLTVVLTGRHRNILIIDDYHLISDSHIHEGMAYLLAHLPPDLHLIVSSRSEPPWALARERMYGELCEVRASDLRLTGAEIERFLANMVGITLSGDEQELLEQRTEGWIAGLYLVGRALQDQQETKAVLTQFGGNQRTLFNYFAEEVFVRQPQEIQHFLLSTAPLAVWTMELCAAVLQKDECEVRKILMALERENVFLISLDERQGSYRYHALFAEYLQEKLTQSSPEVSAAIQRRAATWYEQQGMYEEAIEYALAARDVQEAGYLIERIGEEIIWKRGEVGRLLAWMRQLPEAICVENSYLQLLYAWALLLSGQENIKRVEALVTTIESRLAAPDTRISRGDIAALRARIAAFHNDVSQVILLGQAALQELPQERALLRADVSFSVGGLHKNLDECYRQLSEALHISLALGNLRTAMFASRYLAQICIKQGRLSEAEAILRQALHNSGAHGEWARVPATGVIHIGLAELYYERNEVDTALRHALLGVQLGEHSGEIKVILSGSCILAHIFAVKGEIERGWQEVHKANQIATMGRVPWLREYIAASTIHLALQQGDNVAAQRALCAIGIDVTAGTEQVPPLEQAIERLLLARFWLAEKQHHAAATLLVPLIDDVRAWKHINILLAAQTLQAIALYGMRMQQQAAQIMSETLSIAQQQGWLRMFLDIGTPLQNMLEQIEIAGSGRGYARRLLEAFEKSDPVEKNKAGLSEREVEVLHLLAAGLSNQEIADALVVAVSTVKAHVRHVCQKLNVRNRLQAVAQARTRGLL</sequence>
<dbReference type="InterPro" id="IPR041617">
    <property type="entry name" value="TPR_MalT"/>
</dbReference>
<dbReference type="PROSITE" id="PS50043">
    <property type="entry name" value="HTH_LUXR_2"/>
    <property type="match status" value="1"/>
</dbReference>
<dbReference type="SUPFAM" id="SSF52540">
    <property type="entry name" value="P-loop containing nucleoside triphosphate hydrolases"/>
    <property type="match status" value="1"/>
</dbReference>
<dbReference type="InterPro" id="IPR000792">
    <property type="entry name" value="Tscrpt_reg_LuxR_C"/>
</dbReference>
<feature type="domain" description="HTH luxR-type" evidence="4">
    <location>
        <begin position="927"/>
        <end position="992"/>
    </location>
</feature>
<keyword evidence="6" id="KW-1185">Reference proteome</keyword>
<evidence type="ECO:0000313" key="6">
    <source>
        <dbReference type="Proteomes" id="UP000635565"/>
    </source>
</evidence>
<dbReference type="PANTHER" id="PTHR44688:SF25">
    <property type="entry name" value="HTH LUXR-TYPE DOMAIN-CONTAINING PROTEIN"/>
    <property type="match status" value="1"/>
</dbReference>
<dbReference type="Gene3D" id="1.10.10.10">
    <property type="entry name" value="Winged helix-like DNA-binding domain superfamily/Winged helix DNA-binding domain"/>
    <property type="match status" value="1"/>
</dbReference>
<name>A0ABQ3VGH5_9CHLR</name>
<dbReference type="SUPFAM" id="SSF46894">
    <property type="entry name" value="C-terminal effector domain of the bipartite response regulators"/>
    <property type="match status" value="1"/>
</dbReference>
<dbReference type="SMART" id="SM00421">
    <property type="entry name" value="HTH_LUXR"/>
    <property type="match status" value="1"/>
</dbReference>
<dbReference type="InterPro" id="IPR059106">
    <property type="entry name" value="WHD_MalT"/>
</dbReference>
<evidence type="ECO:0000313" key="5">
    <source>
        <dbReference type="EMBL" id="GHO84804.1"/>
    </source>
</evidence>
<evidence type="ECO:0000256" key="1">
    <source>
        <dbReference type="ARBA" id="ARBA00023015"/>
    </source>
</evidence>
<reference evidence="5 6" key="1">
    <citation type="journal article" date="2021" name="Int. J. Syst. Evol. Microbiol.">
        <title>Reticulibacter mediterranei gen. nov., sp. nov., within the new family Reticulibacteraceae fam. nov., and Ktedonospora formicarum gen. nov., sp. nov., Ktedonobacter robiniae sp. nov., Dictyobacter formicarum sp. nov. and Dictyobacter arantiisoli sp. nov., belonging to the class Ktedonobacteria.</title>
        <authorList>
            <person name="Yabe S."/>
            <person name="Zheng Y."/>
            <person name="Wang C.M."/>
            <person name="Sakai Y."/>
            <person name="Abe K."/>
            <person name="Yokota A."/>
            <person name="Donadio S."/>
            <person name="Cavaletti L."/>
            <person name="Monciardini P."/>
        </authorList>
    </citation>
    <scope>NUCLEOTIDE SEQUENCE [LARGE SCALE GENOMIC DNA]</scope>
    <source>
        <strain evidence="5 6">SOSP1-9</strain>
    </source>
</reference>
<evidence type="ECO:0000259" key="4">
    <source>
        <dbReference type="PROSITE" id="PS50043"/>
    </source>
</evidence>
<proteinExistence type="predicted"/>
<gene>
    <name evidence="5" type="ORF">KSZ_28100</name>
</gene>
<dbReference type="SUPFAM" id="SSF48452">
    <property type="entry name" value="TPR-like"/>
    <property type="match status" value="1"/>
</dbReference>
<accession>A0ABQ3VGH5</accession>
<organism evidence="5 6">
    <name type="scientific">Dictyobacter formicarum</name>
    <dbReference type="NCBI Taxonomy" id="2778368"/>
    <lineage>
        <taxon>Bacteria</taxon>
        <taxon>Bacillati</taxon>
        <taxon>Chloroflexota</taxon>
        <taxon>Ktedonobacteria</taxon>
        <taxon>Ktedonobacterales</taxon>
        <taxon>Dictyobacteraceae</taxon>
        <taxon>Dictyobacter</taxon>
    </lineage>
</organism>